<dbReference type="RefSeq" id="WP_117118799.1">
    <property type="nucleotide sequence ID" value="NZ_BFBY01000014.1"/>
</dbReference>
<dbReference type="Proteomes" id="UP000257317">
    <property type="component" value="Unassembled WGS sequence"/>
</dbReference>
<comment type="caution">
    <text evidence="1">The sequence shown here is derived from an EMBL/GenBank/DDBJ whole genome shotgun (WGS) entry which is preliminary data.</text>
</comment>
<accession>A0A2Z6T8W9</accession>
<name>A0A2Z6T8W9_9LACO</name>
<organism evidence="1 2">
    <name type="scientific">Lactobacillus rodentium</name>
    <dbReference type="NCBI Taxonomy" id="947835"/>
    <lineage>
        <taxon>Bacteria</taxon>
        <taxon>Bacillati</taxon>
        <taxon>Bacillota</taxon>
        <taxon>Bacilli</taxon>
        <taxon>Lactobacillales</taxon>
        <taxon>Lactobacillaceae</taxon>
        <taxon>Lactobacillus</taxon>
    </lineage>
</organism>
<dbReference type="EMBL" id="BFBY01000014">
    <property type="protein sequence ID" value="GBG05471.1"/>
    <property type="molecule type" value="Genomic_DNA"/>
</dbReference>
<dbReference type="InterPro" id="IPR012674">
    <property type="entry name" value="Calycin"/>
</dbReference>
<dbReference type="OrthoDB" id="2315244at2"/>
<dbReference type="Gene3D" id="2.40.128.20">
    <property type="match status" value="1"/>
</dbReference>
<gene>
    <name evidence="1" type="ORF">LrDSM24759_13850</name>
</gene>
<dbReference type="SUPFAM" id="SSF50814">
    <property type="entry name" value="Lipocalins"/>
    <property type="match status" value="1"/>
</dbReference>
<evidence type="ECO:0008006" key="3">
    <source>
        <dbReference type="Google" id="ProtNLM"/>
    </source>
</evidence>
<dbReference type="AlphaFoldDB" id="A0A2Z6T8W9"/>
<keyword evidence="2" id="KW-1185">Reference proteome</keyword>
<proteinExistence type="predicted"/>
<dbReference type="InterPro" id="IPR015231">
    <property type="entry name" value="DUF1934"/>
</dbReference>
<reference evidence="2" key="1">
    <citation type="submission" date="2018-03" db="EMBL/GenBank/DDBJ databases">
        <title>New taxa in the Lactobacillus gasseri group.</title>
        <authorList>
            <person name="Tanizawa Y."/>
            <person name="Tohno M."/>
            <person name="Endo A."/>
            <person name="Arita M."/>
        </authorList>
    </citation>
    <scope>NUCLEOTIDE SEQUENCE [LARGE SCALE GENOMIC DNA]</scope>
    <source>
        <strain evidence="2">DSM 24759</strain>
    </source>
</reference>
<dbReference type="Pfam" id="PF09148">
    <property type="entry name" value="DUF1934"/>
    <property type="match status" value="1"/>
</dbReference>
<protein>
    <recommendedName>
        <fullName evidence="3">DUF1934 domain-containing protein</fullName>
    </recommendedName>
</protein>
<evidence type="ECO:0000313" key="2">
    <source>
        <dbReference type="Proteomes" id="UP000257317"/>
    </source>
</evidence>
<evidence type="ECO:0000313" key="1">
    <source>
        <dbReference type="EMBL" id="GBG05471.1"/>
    </source>
</evidence>
<sequence length="141" mass="16298">MEKLRVEITSKITQEDQSETIKRHGQGQMEQIEGGWRFQYDEENKTGNVPVKILLKNGEMVMQRGSVEANDYTMMKFAVGEKKNCRIIAASRIMDLTSLTKKLDFSDENNNILKLTVEYDLFSGLYLIGNYAIKINFYREA</sequence>